<name>A0A6A6N0T6_HEVBR</name>
<sequence>MMSKVVVSAFSLILVVGVVIGVVAVVHRGGSESGDKVSTSTKNVAQICQPTDYKEVCEKSLGSVNNTEDPKEYVMAAILATMEAAKKSFNLSDDLVVKTKSSDPDTKMALEDCKELLDDAVEELQASFASVGESSLHTMDKRVAELQNWLSAVITYQQTCLDQFGDPNSQYKSTMKDGMVDASQLTSNALAIVNALAKIVSSLGLKFNFGSDSGNSTRRLLSVGEDGYPTWYSSPKRRLMATQDLSTIKPNATVALDGSGDFKTITEALNSIPLKNEGPFTIYVKEGVYKEYVSVDKKKVNVFMYGDGPLKTIVTGSHSNKTGYKTMRSATFEALGEGFTARSMAFENTAGPEGHQAVALRVQADRAAFFDCKIDGYQDTLYVQAHRQFFSKCSISGTIDFIFGDASCVIQNSEIVVRRPMNNQFNTVTAQGRAIRHQTTGLVLQNCTIIGEDKLLPDKNTLLSYLGRPWKEFSRAVIMESEITDVIHPDGWLPWNGNLYLDTLEFIEYGNTGTGAATDKRVKWKGFKVMTDKNEATQFTVDPFIQGNEWLNGTNGNYIPGLIR</sequence>
<comment type="caution">
    <text evidence="16">The sequence shown here is derived from an EMBL/GenBank/DDBJ whole genome shotgun (WGS) entry which is preliminary data.</text>
</comment>
<feature type="active site" evidence="13">
    <location>
        <position position="400"/>
    </location>
</feature>
<dbReference type="Proteomes" id="UP000467840">
    <property type="component" value="Chromosome 10"/>
</dbReference>
<dbReference type="InterPro" id="IPR006501">
    <property type="entry name" value="Pectinesterase_inhib_dom"/>
</dbReference>
<evidence type="ECO:0000313" key="17">
    <source>
        <dbReference type="Proteomes" id="UP000467840"/>
    </source>
</evidence>
<evidence type="ECO:0000256" key="9">
    <source>
        <dbReference type="ARBA" id="ARBA00023157"/>
    </source>
</evidence>
<keyword evidence="7 14" id="KW-0378">Hydrolase</keyword>
<dbReference type="InterPro" id="IPR033131">
    <property type="entry name" value="Pectinesterase_Asp_AS"/>
</dbReference>
<dbReference type="InterPro" id="IPR035513">
    <property type="entry name" value="Invertase/methylesterase_inhib"/>
</dbReference>
<dbReference type="FunFam" id="1.20.140.40:FF:000001">
    <property type="entry name" value="Pectinesterase"/>
    <property type="match status" value="1"/>
</dbReference>
<dbReference type="SMART" id="SM00856">
    <property type="entry name" value="PMEI"/>
    <property type="match status" value="1"/>
</dbReference>
<organism evidence="16 17">
    <name type="scientific">Hevea brasiliensis</name>
    <name type="common">Para rubber tree</name>
    <name type="synonym">Siphonia brasiliensis</name>
    <dbReference type="NCBI Taxonomy" id="3981"/>
    <lineage>
        <taxon>Eukaryota</taxon>
        <taxon>Viridiplantae</taxon>
        <taxon>Streptophyta</taxon>
        <taxon>Embryophyta</taxon>
        <taxon>Tracheophyta</taxon>
        <taxon>Spermatophyta</taxon>
        <taxon>Magnoliopsida</taxon>
        <taxon>eudicotyledons</taxon>
        <taxon>Gunneridae</taxon>
        <taxon>Pentapetalae</taxon>
        <taxon>rosids</taxon>
        <taxon>fabids</taxon>
        <taxon>Malpighiales</taxon>
        <taxon>Euphorbiaceae</taxon>
        <taxon>Crotonoideae</taxon>
        <taxon>Micrandreae</taxon>
        <taxon>Hevea</taxon>
    </lineage>
</organism>
<dbReference type="InterPro" id="IPR011050">
    <property type="entry name" value="Pectin_lyase_fold/virulence"/>
</dbReference>
<dbReference type="PANTHER" id="PTHR31707">
    <property type="entry name" value="PECTINESTERASE"/>
    <property type="match status" value="1"/>
</dbReference>
<dbReference type="SUPFAM" id="SSF51126">
    <property type="entry name" value="Pectin lyase-like"/>
    <property type="match status" value="1"/>
</dbReference>
<reference evidence="16 17" key="1">
    <citation type="journal article" date="2020" name="Mol. Plant">
        <title>The Chromosome-Based Rubber Tree Genome Provides New Insights into Spurge Genome Evolution and Rubber Biosynthesis.</title>
        <authorList>
            <person name="Liu J."/>
            <person name="Shi C."/>
            <person name="Shi C.C."/>
            <person name="Li W."/>
            <person name="Zhang Q.J."/>
            <person name="Zhang Y."/>
            <person name="Li K."/>
            <person name="Lu H.F."/>
            <person name="Shi C."/>
            <person name="Zhu S.T."/>
            <person name="Xiao Z.Y."/>
            <person name="Nan H."/>
            <person name="Yue Y."/>
            <person name="Zhu X.G."/>
            <person name="Wu Y."/>
            <person name="Hong X.N."/>
            <person name="Fan G.Y."/>
            <person name="Tong Y."/>
            <person name="Zhang D."/>
            <person name="Mao C.L."/>
            <person name="Liu Y.L."/>
            <person name="Hao S.J."/>
            <person name="Liu W.Q."/>
            <person name="Lv M.Q."/>
            <person name="Zhang H.B."/>
            <person name="Liu Y."/>
            <person name="Hu-Tang G.R."/>
            <person name="Wang J.P."/>
            <person name="Wang J.H."/>
            <person name="Sun Y.H."/>
            <person name="Ni S.B."/>
            <person name="Chen W.B."/>
            <person name="Zhang X.C."/>
            <person name="Jiao Y.N."/>
            <person name="Eichler E.E."/>
            <person name="Li G.H."/>
            <person name="Liu X."/>
            <person name="Gao L.Z."/>
        </authorList>
    </citation>
    <scope>NUCLEOTIDE SEQUENCE [LARGE SCALE GENOMIC DNA]</scope>
    <source>
        <strain evidence="17">cv. GT1</strain>
        <tissue evidence="16">Leaf</tissue>
    </source>
</reference>
<proteinExistence type="inferred from homology"/>
<comment type="pathway">
    <text evidence="2 14">Glycan metabolism; pectin degradation; 2-dehydro-3-deoxy-D-gluconate from pectin: step 1/5.</text>
</comment>
<dbReference type="Gene3D" id="1.20.140.40">
    <property type="entry name" value="Invertase/pectin methylesterase inhibitor family protein"/>
    <property type="match status" value="1"/>
</dbReference>
<dbReference type="Gene3D" id="2.160.20.10">
    <property type="entry name" value="Single-stranded right-handed beta-helix, Pectin lyase-like"/>
    <property type="match status" value="1"/>
</dbReference>
<evidence type="ECO:0000256" key="12">
    <source>
        <dbReference type="ARBA" id="ARBA00057335"/>
    </source>
</evidence>
<dbReference type="CDD" id="cd15798">
    <property type="entry name" value="PMEI-like_3"/>
    <property type="match status" value="1"/>
</dbReference>
<dbReference type="SUPFAM" id="SSF101148">
    <property type="entry name" value="Plant invertase/pectin methylesterase inhibitor"/>
    <property type="match status" value="1"/>
</dbReference>
<dbReference type="InterPro" id="IPR018040">
    <property type="entry name" value="Pectinesterase_Tyr_AS"/>
</dbReference>
<dbReference type="GO" id="GO:0045490">
    <property type="term" value="P:pectin catabolic process"/>
    <property type="evidence" value="ECO:0007669"/>
    <property type="project" value="UniProtKB-UniRule"/>
</dbReference>
<dbReference type="FunFam" id="2.160.20.10:FF:000001">
    <property type="entry name" value="Pectinesterase"/>
    <property type="match status" value="1"/>
</dbReference>
<dbReference type="SMR" id="A0A6A6N0T6"/>
<keyword evidence="14" id="KW-0964">Secreted</keyword>
<comment type="subcellular location">
    <subcellularLocation>
        <location evidence="1 14">Secreted</location>
        <location evidence="1 14">Cell wall</location>
    </subcellularLocation>
</comment>
<protein>
    <recommendedName>
        <fullName evidence="5 14">Pectinesterase</fullName>
        <ecNumber evidence="5 14">3.1.1.11</ecNumber>
    </recommendedName>
</protein>
<dbReference type="EC" id="3.1.1.11" evidence="5 14"/>
<feature type="domain" description="Pectinesterase inhibitor" evidence="15">
    <location>
        <begin position="39"/>
        <end position="192"/>
    </location>
</feature>
<evidence type="ECO:0000256" key="13">
    <source>
        <dbReference type="PROSITE-ProRule" id="PRU10040"/>
    </source>
</evidence>
<evidence type="ECO:0000256" key="11">
    <source>
        <dbReference type="ARBA" id="ARBA00047928"/>
    </source>
</evidence>
<dbReference type="PROSITE" id="PS00800">
    <property type="entry name" value="PECTINESTERASE_1"/>
    <property type="match status" value="1"/>
</dbReference>
<dbReference type="GO" id="GO:0004857">
    <property type="term" value="F:enzyme inhibitor activity"/>
    <property type="evidence" value="ECO:0007669"/>
    <property type="project" value="InterPro"/>
</dbReference>
<keyword evidence="6 14" id="KW-0134">Cell wall</keyword>
<evidence type="ECO:0000259" key="15">
    <source>
        <dbReference type="SMART" id="SM00856"/>
    </source>
</evidence>
<comment type="similarity">
    <text evidence="3">In the N-terminal section; belongs to the PMEI family.</text>
</comment>
<dbReference type="AlphaFoldDB" id="A0A6A6N0T6"/>
<evidence type="ECO:0000256" key="10">
    <source>
        <dbReference type="ARBA" id="ARBA00023180"/>
    </source>
</evidence>
<accession>A0A6A6N0T6</accession>
<dbReference type="OrthoDB" id="2019149at2759"/>
<dbReference type="Pfam" id="PF04043">
    <property type="entry name" value="PMEI"/>
    <property type="match status" value="1"/>
</dbReference>
<dbReference type="InterPro" id="IPR000070">
    <property type="entry name" value="Pectinesterase_cat"/>
</dbReference>
<evidence type="ECO:0000256" key="4">
    <source>
        <dbReference type="ARBA" id="ARBA00007786"/>
    </source>
</evidence>
<dbReference type="GO" id="GO:0042545">
    <property type="term" value="P:cell wall modification"/>
    <property type="evidence" value="ECO:0007669"/>
    <property type="project" value="UniProtKB-UniRule"/>
</dbReference>
<dbReference type="EMBL" id="JAAGAX010000003">
    <property type="protein sequence ID" value="KAF2319701.1"/>
    <property type="molecule type" value="Genomic_DNA"/>
</dbReference>
<keyword evidence="9" id="KW-1015">Disulfide bond</keyword>
<dbReference type="Pfam" id="PF01095">
    <property type="entry name" value="Pectinesterase"/>
    <property type="match status" value="1"/>
</dbReference>
<dbReference type="GO" id="GO:0030599">
    <property type="term" value="F:pectinesterase activity"/>
    <property type="evidence" value="ECO:0007669"/>
    <property type="project" value="UniProtKB-UniRule"/>
</dbReference>
<keyword evidence="8 14" id="KW-0063">Aspartyl esterase</keyword>
<keyword evidence="17" id="KW-1185">Reference proteome</keyword>
<comment type="catalytic activity">
    <reaction evidence="11 14">
        <text>[(1-&gt;4)-alpha-D-galacturonosyl methyl ester](n) + n H2O = [(1-&gt;4)-alpha-D-galacturonosyl](n) + n methanol + n H(+)</text>
        <dbReference type="Rhea" id="RHEA:22380"/>
        <dbReference type="Rhea" id="RHEA-COMP:14570"/>
        <dbReference type="Rhea" id="RHEA-COMP:14573"/>
        <dbReference type="ChEBI" id="CHEBI:15377"/>
        <dbReference type="ChEBI" id="CHEBI:15378"/>
        <dbReference type="ChEBI" id="CHEBI:17790"/>
        <dbReference type="ChEBI" id="CHEBI:140522"/>
        <dbReference type="ChEBI" id="CHEBI:140523"/>
        <dbReference type="EC" id="3.1.1.11"/>
    </reaction>
</comment>
<keyword evidence="10" id="KW-0325">Glycoprotein</keyword>
<dbReference type="UniPathway" id="UPA00545">
    <property type="reaction ID" value="UER00823"/>
</dbReference>
<dbReference type="InterPro" id="IPR012334">
    <property type="entry name" value="Pectin_lyas_fold"/>
</dbReference>
<evidence type="ECO:0000313" key="16">
    <source>
        <dbReference type="EMBL" id="KAF2319701.1"/>
    </source>
</evidence>
<dbReference type="PROSITE" id="PS00503">
    <property type="entry name" value="PECTINESTERASE_2"/>
    <property type="match status" value="1"/>
</dbReference>
<dbReference type="NCBIfam" id="TIGR01614">
    <property type="entry name" value="PME_inhib"/>
    <property type="match status" value="1"/>
</dbReference>
<evidence type="ECO:0000256" key="1">
    <source>
        <dbReference type="ARBA" id="ARBA00004191"/>
    </source>
</evidence>
<evidence type="ECO:0000256" key="7">
    <source>
        <dbReference type="ARBA" id="ARBA00022801"/>
    </source>
</evidence>
<evidence type="ECO:0000256" key="8">
    <source>
        <dbReference type="ARBA" id="ARBA00023085"/>
    </source>
</evidence>
<comment type="function">
    <text evidence="12 14">Acts in the modification of cell walls via demethylesterification of cell wall pectin.</text>
</comment>
<gene>
    <name evidence="16" type="ORF">GH714_018097</name>
</gene>
<keyword evidence="14" id="KW-0961">Cell wall biogenesis/degradation</keyword>
<comment type="similarity">
    <text evidence="4">In the C-terminal section; belongs to the pectinesterase family.</text>
</comment>
<evidence type="ECO:0000256" key="6">
    <source>
        <dbReference type="ARBA" id="ARBA00022512"/>
    </source>
</evidence>
<evidence type="ECO:0000256" key="14">
    <source>
        <dbReference type="RuleBase" id="RU000589"/>
    </source>
</evidence>
<evidence type="ECO:0000256" key="3">
    <source>
        <dbReference type="ARBA" id="ARBA00006027"/>
    </source>
</evidence>
<evidence type="ECO:0000256" key="5">
    <source>
        <dbReference type="ARBA" id="ARBA00013229"/>
    </source>
</evidence>
<evidence type="ECO:0000256" key="2">
    <source>
        <dbReference type="ARBA" id="ARBA00005184"/>
    </source>
</evidence>